<proteinExistence type="predicted"/>
<protein>
    <submittedName>
        <fullName evidence="1">Uncharacterized protein</fullName>
    </submittedName>
</protein>
<dbReference type="AlphaFoldDB" id="A0A822Y7H1"/>
<accession>A0A822Y7H1</accession>
<dbReference type="Proteomes" id="UP000607653">
    <property type="component" value="Unassembled WGS sequence"/>
</dbReference>
<organism evidence="1 2">
    <name type="scientific">Nelumbo nucifera</name>
    <name type="common">Sacred lotus</name>
    <dbReference type="NCBI Taxonomy" id="4432"/>
    <lineage>
        <taxon>Eukaryota</taxon>
        <taxon>Viridiplantae</taxon>
        <taxon>Streptophyta</taxon>
        <taxon>Embryophyta</taxon>
        <taxon>Tracheophyta</taxon>
        <taxon>Spermatophyta</taxon>
        <taxon>Magnoliopsida</taxon>
        <taxon>Proteales</taxon>
        <taxon>Nelumbonaceae</taxon>
        <taxon>Nelumbo</taxon>
    </lineage>
</organism>
<evidence type="ECO:0000313" key="2">
    <source>
        <dbReference type="Proteomes" id="UP000607653"/>
    </source>
</evidence>
<sequence length="106" mass="11746">MVSSLLKVQLPNWPKKEKIVDKELTKWSGCANGRVSQSPKKRVWHSSLSLNKTYVPDQCKKILGGALKIGRSAISGENGGGFKLTWPREGQCAFVPHRDSISQLAR</sequence>
<dbReference type="EMBL" id="DUZY01000001">
    <property type="protein sequence ID" value="DAD25558.1"/>
    <property type="molecule type" value="Genomic_DNA"/>
</dbReference>
<keyword evidence="2" id="KW-1185">Reference proteome</keyword>
<reference evidence="1 2" key="1">
    <citation type="journal article" date="2020" name="Mol. Biol. Evol.">
        <title>Distinct Expression and Methylation Patterns for Genes with Different Fates following a Single Whole-Genome Duplication in Flowering Plants.</title>
        <authorList>
            <person name="Shi T."/>
            <person name="Rahmani R.S."/>
            <person name="Gugger P.F."/>
            <person name="Wang M."/>
            <person name="Li H."/>
            <person name="Zhang Y."/>
            <person name="Li Z."/>
            <person name="Wang Q."/>
            <person name="Van de Peer Y."/>
            <person name="Marchal K."/>
            <person name="Chen J."/>
        </authorList>
    </citation>
    <scope>NUCLEOTIDE SEQUENCE [LARGE SCALE GENOMIC DNA]</scope>
    <source>
        <tissue evidence="1">Leaf</tissue>
    </source>
</reference>
<gene>
    <name evidence="1" type="ORF">HUJ06_027022</name>
</gene>
<name>A0A822Y7H1_NELNU</name>
<evidence type="ECO:0000313" key="1">
    <source>
        <dbReference type="EMBL" id="DAD25558.1"/>
    </source>
</evidence>
<comment type="caution">
    <text evidence="1">The sequence shown here is derived from an EMBL/GenBank/DDBJ whole genome shotgun (WGS) entry which is preliminary data.</text>
</comment>